<organism evidence="2 3">
    <name type="scientific">Microthyrium microscopicum</name>
    <dbReference type="NCBI Taxonomy" id="703497"/>
    <lineage>
        <taxon>Eukaryota</taxon>
        <taxon>Fungi</taxon>
        <taxon>Dikarya</taxon>
        <taxon>Ascomycota</taxon>
        <taxon>Pezizomycotina</taxon>
        <taxon>Dothideomycetes</taxon>
        <taxon>Dothideomycetes incertae sedis</taxon>
        <taxon>Microthyriales</taxon>
        <taxon>Microthyriaceae</taxon>
        <taxon>Microthyrium</taxon>
    </lineage>
</organism>
<keyword evidence="1" id="KW-1133">Transmembrane helix</keyword>
<feature type="transmembrane region" description="Helical" evidence="1">
    <location>
        <begin position="12"/>
        <end position="35"/>
    </location>
</feature>
<dbReference type="Proteomes" id="UP000799302">
    <property type="component" value="Unassembled WGS sequence"/>
</dbReference>
<feature type="transmembrane region" description="Helical" evidence="1">
    <location>
        <begin position="41"/>
        <end position="59"/>
    </location>
</feature>
<keyword evidence="1" id="KW-0812">Transmembrane</keyword>
<evidence type="ECO:0000256" key="1">
    <source>
        <dbReference type="SAM" id="Phobius"/>
    </source>
</evidence>
<dbReference type="AlphaFoldDB" id="A0A6A6TZV6"/>
<name>A0A6A6TZV6_9PEZI</name>
<protein>
    <recommendedName>
        <fullName evidence="4">MARVEL domain-containing protein</fullName>
    </recommendedName>
</protein>
<sequence>MDQHAKTPMHFTIIRAVQAILGFIVLGVSAWLIHGAVSDEFVLALVCGLFTMILAVVNILAGRMASLRTDLFTIILLSADALLAVLWLASMGANAHLRSILNVPIDCVANVDTGDAVNSHFCVTKRSALTPTNLVKRTNPYLVVGPAGKAGISGIAVISAIEL</sequence>
<dbReference type="OrthoDB" id="5325022at2759"/>
<feature type="transmembrane region" description="Helical" evidence="1">
    <location>
        <begin position="71"/>
        <end position="89"/>
    </location>
</feature>
<keyword evidence="3" id="KW-1185">Reference proteome</keyword>
<reference evidence="2" key="1">
    <citation type="journal article" date="2020" name="Stud. Mycol.">
        <title>101 Dothideomycetes genomes: a test case for predicting lifestyles and emergence of pathogens.</title>
        <authorList>
            <person name="Haridas S."/>
            <person name="Albert R."/>
            <person name="Binder M."/>
            <person name="Bloem J."/>
            <person name="Labutti K."/>
            <person name="Salamov A."/>
            <person name="Andreopoulos B."/>
            <person name="Baker S."/>
            <person name="Barry K."/>
            <person name="Bills G."/>
            <person name="Bluhm B."/>
            <person name="Cannon C."/>
            <person name="Castanera R."/>
            <person name="Culley D."/>
            <person name="Daum C."/>
            <person name="Ezra D."/>
            <person name="Gonzalez J."/>
            <person name="Henrissat B."/>
            <person name="Kuo A."/>
            <person name="Liang C."/>
            <person name="Lipzen A."/>
            <person name="Lutzoni F."/>
            <person name="Magnuson J."/>
            <person name="Mondo S."/>
            <person name="Nolan M."/>
            <person name="Ohm R."/>
            <person name="Pangilinan J."/>
            <person name="Park H.-J."/>
            <person name="Ramirez L."/>
            <person name="Alfaro M."/>
            <person name="Sun H."/>
            <person name="Tritt A."/>
            <person name="Yoshinaga Y."/>
            <person name="Zwiers L.-H."/>
            <person name="Turgeon B."/>
            <person name="Goodwin S."/>
            <person name="Spatafora J."/>
            <person name="Crous P."/>
            <person name="Grigoriev I."/>
        </authorList>
    </citation>
    <scope>NUCLEOTIDE SEQUENCE</scope>
    <source>
        <strain evidence="2">CBS 115976</strain>
    </source>
</reference>
<evidence type="ECO:0008006" key="4">
    <source>
        <dbReference type="Google" id="ProtNLM"/>
    </source>
</evidence>
<evidence type="ECO:0000313" key="2">
    <source>
        <dbReference type="EMBL" id="KAF2664398.1"/>
    </source>
</evidence>
<accession>A0A6A6TZV6</accession>
<evidence type="ECO:0000313" key="3">
    <source>
        <dbReference type="Proteomes" id="UP000799302"/>
    </source>
</evidence>
<keyword evidence="1" id="KW-0472">Membrane</keyword>
<gene>
    <name evidence="2" type="ORF">BT63DRAFT_107465</name>
</gene>
<proteinExistence type="predicted"/>
<dbReference type="EMBL" id="MU004243">
    <property type="protein sequence ID" value="KAF2664398.1"/>
    <property type="molecule type" value="Genomic_DNA"/>
</dbReference>